<sequence>MNAILRTLLYEWKERKLPLAIERDIHLDISRPPEIKNAMVITGFRRVGKTYLLYETIEKLLETYPREQVVYLNFEDERIISPATDLLTDLLPEIQAVYGQKPKYLFLDELQLIPNWSKWVRRILDTETVQIFITGSSSKMSSAELPTELRGRAWETKVEPLTFKEFLRFKKTAIDKEKLTYVKEEAARFCFLFEEYITFGALPAVVLTQSEKKQELLQSYFQTVVQRDIAERYKIDNDVALRTLLKLLLNSSYITISKLTKNIKSLGIPIGKSTIDSYLSYIETSYFLNELYIHNPAVINQLQYPRKVYFVDTGFMTALSTKFSKNMGRLFENVVYHKLAQSKETMYYYKDNKGNEVDFAILGEDKTTALYQVCFDLTDEEILNREVKSLLKAKETLKCQNLNLLYLEKTETFKLPKEIKLLSAPEFFL</sequence>
<dbReference type="PANTHER" id="PTHR33295:SF8">
    <property type="entry name" value="AAA+ ATPASE DOMAIN-CONTAINING PROTEIN"/>
    <property type="match status" value="1"/>
</dbReference>
<dbReference type="AlphaFoldDB" id="A0A2M6XCT6"/>
<feature type="domain" description="AAA" evidence="1">
    <location>
        <begin position="37"/>
        <end position="167"/>
    </location>
</feature>
<evidence type="ECO:0000259" key="2">
    <source>
        <dbReference type="Pfam" id="PF13635"/>
    </source>
</evidence>
<evidence type="ECO:0000313" key="3">
    <source>
        <dbReference type="EMBL" id="PIU03469.1"/>
    </source>
</evidence>
<dbReference type="InterPro" id="IPR025420">
    <property type="entry name" value="DUF4143"/>
</dbReference>
<reference evidence="4" key="1">
    <citation type="submission" date="2017-09" db="EMBL/GenBank/DDBJ databases">
        <title>Depth-based differentiation of microbial function through sediment-hosted aquifers and enrichment of novel symbionts in the deep terrestrial subsurface.</title>
        <authorList>
            <person name="Probst A.J."/>
            <person name="Ladd B."/>
            <person name="Jarett J.K."/>
            <person name="Geller-Mcgrath D.E."/>
            <person name="Sieber C.M.K."/>
            <person name="Emerson J.B."/>
            <person name="Anantharaman K."/>
            <person name="Thomas B.C."/>
            <person name="Malmstrom R."/>
            <person name="Stieglmeier M."/>
            <person name="Klingl A."/>
            <person name="Woyke T."/>
            <person name="Ryan C.M."/>
            <person name="Banfield J.F."/>
        </authorList>
    </citation>
    <scope>NUCLEOTIDE SEQUENCE [LARGE SCALE GENOMIC DNA]</scope>
</reference>
<dbReference type="EMBL" id="PEYO01000017">
    <property type="protein sequence ID" value="PIU03469.1"/>
    <property type="molecule type" value="Genomic_DNA"/>
</dbReference>
<evidence type="ECO:0000259" key="1">
    <source>
        <dbReference type="Pfam" id="PF13173"/>
    </source>
</evidence>
<evidence type="ECO:0000313" key="4">
    <source>
        <dbReference type="Proteomes" id="UP000228996"/>
    </source>
</evidence>
<proteinExistence type="predicted"/>
<dbReference type="Pfam" id="PF13635">
    <property type="entry name" value="DUF4143"/>
    <property type="match status" value="1"/>
</dbReference>
<protein>
    <submittedName>
        <fullName evidence="3">AAA family ATPase</fullName>
    </submittedName>
</protein>
<dbReference type="InterPro" id="IPR041682">
    <property type="entry name" value="AAA_14"/>
</dbReference>
<comment type="caution">
    <text evidence="3">The sequence shown here is derived from an EMBL/GenBank/DDBJ whole genome shotgun (WGS) entry which is preliminary data.</text>
</comment>
<dbReference type="InterPro" id="IPR027417">
    <property type="entry name" value="P-loop_NTPase"/>
</dbReference>
<dbReference type="SUPFAM" id="SSF52540">
    <property type="entry name" value="P-loop containing nucleoside triphosphate hydrolases"/>
    <property type="match status" value="1"/>
</dbReference>
<name>A0A2M6XCT6_9BACT</name>
<dbReference type="Gene3D" id="3.40.50.300">
    <property type="entry name" value="P-loop containing nucleotide triphosphate hydrolases"/>
    <property type="match status" value="1"/>
</dbReference>
<organism evidence="3 4">
    <name type="scientific">Candidatus Shapirobacteria bacterium CG08_land_8_20_14_0_20_39_18</name>
    <dbReference type="NCBI Taxonomy" id="1974883"/>
    <lineage>
        <taxon>Bacteria</taxon>
        <taxon>Candidatus Shapironibacteriota</taxon>
    </lineage>
</organism>
<dbReference type="Pfam" id="PF13173">
    <property type="entry name" value="AAA_14"/>
    <property type="match status" value="1"/>
</dbReference>
<dbReference type="Proteomes" id="UP000228996">
    <property type="component" value="Unassembled WGS sequence"/>
</dbReference>
<gene>
    <name evidence="3" type="ORF">COT44_03425</name>
</gene>
<feature type="domain" description="DUF4143" evidence="2">
    <location>
        <begin position="226"/>
        <end position="373"/>
    </location>
</feature>
<dbReference type="PANTHER" id="PTHR33295">
    <property type="entry name" value="ATPASE"/>
    <property type="match status" value="1"/>
</dbReference>
<accession>A0A2M6XCT6</accession>